<reference evidence="6 7" key="1">
    <citation type="journal article" date="2013" name="PLoS ONE">
        <title>Cultivation and Complete Genome Sequencing of Gloeobacter kilaueensis sp. nov., from a Lava Cave in Kilauea Caldera, Hawai'i.</title>
        <authorList>
            <person name="Saw J.H."/>
            <person name="Schatz M."/>
            <person name="Brown M.V."/>
            <person name="Kunkel D.D."/>
            <person name="Foster J.S."/>
            <person name="Shick H."/>
            <person name="Christensen S."/>
            <person name="Hou S."/>
            <person name="Wan X."/>
            <person name="Donachie S.P."/>
        </authorList>
    </citation>
    <scope>NUCLEOTIDE SEQUENCE [LARGE SCALE GENOMIC DNA]</scope>
    <source>
        <strain evidence="7">JS</strain>
    </source>
</reference>
<dbReference type="STRING" id="1183438.GKIL_3417"/>
<protein>
    <submittedName>
        <fullName evidence="6">Two component transcriptional regulator, LuxR family</fullName>
    </submittedName>
</protein>
<dbReference type="InterPro" id="IPR000792">
    <property type="entry name" value="Tscrpt_reg_LuxR_C"/>
</dbReference>
<dbReference type="Pfam" id="PF00072">
    <property type="entry name" value="Response_reg"/>
    <property type="match status" value="1"/>
</dbReference>
<dbReference type="RefSeq" id="WP_023174956.1">
    <property type="nucleotide sequence ID" value="NC_022600.1"/>
</dbReference>
<keyword evidence="2" id="KW-0238">DNA-binding</keyword>
<evidence type="ECO:0000313" key="6">
    <source>
        <dbReference type="EMBL" id="AGY59663.1"/>
    </source>
</evidence>
<dbReference type="AlphaFoldDB" id="U5QLA0"/>
<keyword evidence="7" id="KW-1185">Reference proteome</keyword>
<dbReference type="GO" id="GO:0003677">
    <property type="term" value="F:DNA binding"/>
    <property type="evidence" value="ECO:0007669"/>
    <property type="project" value="UniProtKB-KW"/>
</dbReference>
<gene>
    <name evidence="6" type="primary">pleD</name>
    <name evidence="6" type="ORF">GKIL_3417</name>
</gene>
<dbReference type="SUPFAM" id="SSF46894">
    <property type="entry name" value="C-terminal effector domain of the bipartite response regulators"/>
    <property type="match status" value="1"/>
</dbReference>
<dbReference type="InterPro" id="IPR016032">
    <property type="entry name" value="Sig_transdc_resp-reg_C-effctor"/>
</dbReference>
<dbReference type="EMBL" id="CP003587">
    <property type="protein sequence ID" value="AGY59663.1"/>
    <property type="molecule type" value="Genomic_DNA"/>
</dbReference>
<dbReference type="Pfam" id="PF00196">
    <property type="entry name" value="GerE"/>
    <property type="match status" value="1"/>
</dbReference>
<evidence type="ECO:0000256" key="3">
    <source>
        <dbReference type="PROSITE-ProRule" id="PRU00169"/>
    </source>
</evidence>
<dbReference type="HOGENOM" id="CLU_000445_90_0_3"/>
<keyword evidence="1 3" id="KW-0597">Phosphoprotein</keyword>
<feature type="modified residue" description="4-aspartylphosphate" evidence="3">
    <location>
        <position position="62"/>
    </location>
</feature>
<organism evidence="6 7">
    <name type="scientific">Gloeobacter kilaueensis (strain ATCC BAA-2537 / CCAP 1431/1 / ULC 316 / JS1)</name>
    <dbReference type="NCBI Taxonomy" id="1183438"/>
    <lineage>
        <taxon>Bacteria</taxon>
        <taxon>Bacillati</taxon>
        <taxon>Cyanobacteriota</taxon>
        <taxon>Cyanophyceae</taxon>
        <taxon>Gloeobacterales</taxon>
        <taxon>Gloeobacteraceae</taxon>
        <taxon>Gloeobacter</taxon>
    </lineage>
</organism>
<dbReference type="CDD" id="cd06170">
    <property type="entry name" value="LuxR_C_like"/>
    <property type="match status" value="1"/>
</dbReference>
<dbReference type="InterPro" id="IPR001789">
    <property type="entry name" value="Sig_transdc_resp-reg_receiver"/>
</dbReference>
<dbReference type="PRINTS" id="PR00038">
    <property type="entry name" value="HTHLUXR"/>
</dbReference>
<proteinExistence type="predicted"/>
<dbReference type="PANTHER" id="PTHR43214:SF43">
    <property type="entry name" value="TWO-COMPONENT RESPONSE REGULATOR"/>
    <property type="match status" value="1"/>
</dbReference>
<dbReference type="GO" id="GO:0000160">
    <property type="term" value="P:phosphorelay signal transduction system"/>
    <property type="evidence" value="ECO:0007669"/>
    <property type="project" value="InterPro"/>
</dbReference>
<dbReference type="GO" id="GO:0006355">
    <property type="term" value="P:regulation of DNA-templated transcription"/>
    <property type="evidence" value="ECO:0007669"/>
    <property type="project" value="InterPro"/>
</dbReference>
<feature type="domain" description="Response regulatory" evidence="5">
    <location>
        <begin position="9"/>
        <end position="127"/>
    </location>
</feature>
<dbReference type="SMART" id="SM00421">
    <property type="entry name" value="HTH_LUXR"/>
    <property type="match status" value="1"/>
</dbReference>
<evidence type="ECO:0000259" key="4">
    <source>
        <dbReference type="PROSITE" id="PS50043"/>
    </source>
</evidence>
<dbReference type="Proteomes" id="UP000017396">
    <property type="component" value="Chromosome"/>
</dbReference>
<evidence type="ECO:0000259" key="5">
    <source>
        <dbReference type="PROSITE" id="PS50110"/>
    </source>
</evidence>
<dbReference type="InterPro" id="IPR058245">
    <property type="entry name" value="NreC/VraR/RcsB-like_REC"/>
</dbReference>
<accession>U5QLA0</accession>
<dbReference type="PROSITE" id="PS50110">
    <property type="entry name" value="RESPONSE_REGULATORY"/>
    <property type="match status" value="1"/>
</dbReference>
<dbReference type="PATRIC" id="fig|1183438.3.peg.3355"/>
<dbReference type="eggNOG" id="COG2197">
    <property type="taxonomic scope" value="Bacteria"/>
</dbReference>
<dbReference type="PANTHER" id="PTHR43214">
    <property type="entry name" value="TWO-COMPONENT RESPONSE REGULATOR"/>
    <property type="match status" value="1"/>
</dbReference>
<name>U5QLA0_GLOK1</name>
<dbReference type="SMART" id="SM00448">
    <property type="entry name" value="REC"/>
    <property type="match status" value="1"/>
</dbReference>
<feature type="domain" description="HTH luxR-type" evidence="4">
    <location>
        <begin position="143"/>
        <end position="208"/>
    </location>
</feature>
<evidence type="ECO:0000256" key="2">
    <source>
        <dbReference type="ARBA" id="ARBA00023125"/>
    </source>
</evidence>
<dbReference type="PROSITE" id="PS50043">
    <property type="entry name" value="HTH_LUXR_2"/>
    <property type="match status" value="1"/>
</dbReference>
<dbReference type="InterPro" id="IPR011006">
    <property type="entry name" value="CheY-like_superfamily"/>
</dbReference>
<dbReference type="CDD" id="cd17535">
    <property type="entry name" value="REC_NarL-like"/>
    <property type="match status" value="1"/>
</dbReference>
<dbReference type="Gene3D" id="3.40.50.2300">
    <property type="match status" value="1"/>
</dbReference>
<evidence type="ECO:0000256" key="1">
    <source>
        <dbReference type="ARBA" id="ARBA00022553"/>
    </source>
</evidence>
<sequence>MGSREGPIRVLIADDHPVVRAGLAAMLEVRPEDQIAVVAQAGDGRSTVELFAEYRPDIALIDLRMPELDGIEVIAAIRERFADARLIVLTTYDGDEDIYRCLQAGAKAYLLKGAPRAVLVECIRTVHAGQSFVPSQVGSKLLDRLGQPQLSEREREVVQLMAQGMSNQQIGSALFIAETTVKFHVNNILTKLQAGDRTQAVIAALKRGIAHL</sequence>
<dbReference type="KEGG" id="glj:GKIL_3417"/>
<evidence type="ECO:0000313" key="7">
    <source>
        <dbReference type="Proteomes" id="UP000017396"/>
    </source>
</evidence>
<dbReference type="InterPro" id="IPR039420">
    <property type="entry name" value="WalR-like"/>
</dbReference>
<dbReference type="SUPFAM" id="SSF52172">
    <property type="entry name" value="CheY-like"/>
    <property type="match status" value="1"/>
</dbReference>
<dbReference type="PROSITE" id="PS00622">
    <property type="entry name" value="HTH_LUXR_1"/>
    <property type="match status" value="1"/>
</dbReference>